<feature type="compositionally biased region" description="Low complexity" evidence="1">
    <location>
        <begin position="160"/>
        <end position="169"/>
    </location>
</feature>
<dbReference type="Proteomes" id="UP000654918">
    <property type="component" value="Unassembled WGS sequence"/>
</dbReference>
<accession>A0A8H6JBB1</accession>
<reference evidence="2" key="1">
    <citation type="journal article" date="2020" name="Phytopathology">
        <title>Genome Sequence Resources of Colletotrichum truncatum, C. plurivorum, C. musicola, and C. sojae: Four Species Pathogenic to Soybean (Glycine max).</title>
        <authorList>
            <person name="Rogerio F."/>
            <person name="Boufleur T.R."/>
            <person name="Ciampi-Guillardi M."/>
            <person name="Sukno S.A."/>
            <person name="Thon M.R."/>
            <person name="Massola Junior N.S."/>
            <person name="Baroncelli R."/>
        </authorList>
    </citation>
    <scope>NUCLEOTIDE SEQUENCE</scope>
    <source>
        <strain evidence="2">LFN00145</strain>
    </source>
</reference>
<feature type="region of interest" description="Disordered" evidence="1">
    <location>
        <begin position="244"/>
        <end position="355"/>
    </location>
</feature>
<feature type="compositionally biased region" description="Polar residues" evidence="1">
    <location>
        <begin position="65"/>
        <end position="74"/>
    </location>
</feature>
<gene>
    <name evidence="2" type="ORF">CPLU01_15436</name>
</gene>
<organism evidence="2 3">
    <name type="scientific">Colletotrichum plurivorum</name>
    <dbReference type="NCBI Taxonomy" id="2175906"/>
    <lineage>
        <taxon>Eukaryota</taxon>
        <taxon>Fungi</taxon>
        <taxon>Dikarya</taxon>
        <taxon>Ascomycota</taxon>
        <taxon>Pezizomycotina</taxon>
        <taxon>Sordariomycetes</taxon>
        <taxon>Hypocreomycetidae</taxon>
        <taxon>Glomerellales</taxon>
        <taxon>Glomerellaceae</taxon>
        <taxon>Colletotrichum</taxon>
        <taxon>Colletotrichum orchidearum species complex</taxon>
    </lineage>
</organism>
<name>A0A8H6JBB1_9PEZI</name>
<proteinExistence type="predicted"/>
<evidence type="ECO:0000256" key="1">
    <source>
        <dbReference type="SAM" id="MobiDB-lite"/>
    </source>
</evidence>
<feature type="compositionally biased region" description="Basic and acidic residues" evidence="1">
    <location>
        <begin position="330"/>
        <end position="345"/>
    </location>
</feature>
<keyword evidence="3" id="KW-1185">Reference proteome</keyword>
<protein>
    <submittedName>
        <fullName evidence="2">Uncharacterized protein</fullName>
    </submittedName>
</protein>
<feature type="region of interest" description="Disordered" evidence="1">
    <location>
        <begin position="65"/>
        <end position="112"/>
    </location>
</feature>
<sequence length="375" mass="40767">MHLSYTIALSTPAAVEPPTFFEILHLDPYAHPFHPVEASSCIGGSRAAAADRVIRDAWLARVSEYQSADHSGSTADDDTEARYHDGGAGATPAPALRRAGRSAPRSGLRYGSRSSVEGKLKAWMEGGQPSGEAYEFRGAAAVPAAQSSSGTAGVPAMQPSSGAAGGSSAADLSLAGLNLKTDHAYQQPAGAAYFPFPVLHDPGDRRTVAFEQQQEREETDDRHANIVGAFPGTEGLSFGFDQQPQGLASGRRPSFIDATSVPEPFAPPTRASEHFASSTRIPEPLQLSTTPDKWASSAARRRRRLEPPPRVPEHFTVTTTAPLPLDDLAEVPRPRNEGRQRREPEPSAQVQPMDDEELREWYRWWRRRHAEKQMF</sequence>
<dbReference type="EMBL" id="WIGO01000521">
    <property type="protein sequence ID" value="KAF6809812.1"/>
    <property type="molecule type" value="Genomic_DNA"/>
</dbReference>
<evidence type="ECO:0000313" key="3">
    <source>
        <dbReference type="Proteomes" id="UP000654918"/>
    </source>
</evidence>
<feature type="compositionally biased region" description="Polar residues" evidence="1">
    <location>
        <begin position="275"/>
        <end position="291"/>
    </location>
</feature>
<evidence type="ECO:0000313" key="2">
    <source>
        <dbReference type="EMBL" id="KAF6809812.1"/>
    </source>
</evidence>
<comment type="caution">
    <text evidence="2">The sequence shown here is derived from an EMBL/GenBank/DDBJ whole genome shotgun (WGS) entry which is preliminary data.</text>
</comment>
<feature type="region of interest" description="Disordered" evidence="1">
    <location>
        <begin position="147"/>
        <end position="169"/>
    </location>
</feature>
<dbReference type="AlphaFoldDB" id="A0A8H6JBB1"/>